<gene>
    <name evidence="8" type="ORF">SKC38_09450</name>
</gene>
<dbReference type="PANTHER" id="PTHR46046:SF5">
    <property type="entry name" value="PEPTIDYLPROLYL ISOMERASE"/>
    <property type="match status" value="1"/>
</dbReference>
<dbReference type="EC" id="5.2.1.8" evidence="5"/>
<comment type="similarity">
    <text evidence="5">Belongs to the FKBP-type PPIase family.</text>
</comment>
<evidence type="ECO:0000256" key="6">
    <source>
        <dbReference type="SAM" id="SignalP"/>
    </source>
</evidence>
<keyword evidence="2" id="KW-0677">Repeat</keyword>
<dbReference type="PROSITE" id="PS50059">
    <property type="entry name" value="FKBP_PPIASE"/>
    <property type="match status" value="2"/>
</dbReference>
<name>A0ABW6CZT2_9BACT</name>
<keyword evidence="4 5" id="KW-0413">Isomerase</keyword>
<evidence type="ECO:0000256" key="3">
    <source>
        <dbReference type="ARBA" id="ARBA00023110"/>
    </source>
</evidence>
<dbReference type="InterPro" id="IPR051989">
    <property type="entry name" value="FKBP-like_isomerase"/>
</dbReference>
<comment type="catalytic activity">
    <reaction evidence="1 4 5">
        <text>[protein]-peptidylproline (omega=180) = [protein]-peptidylproline (omega=0)</text>
        <dbReference type="Rhea" id="RHEA:16237"/>
        <dbReference type="Rhea" id="RHEA-COMP:10747"/>
        <dbReference type="Rhea" id="RHEA-COMP:10748"/>
        <dbReference type="ChEBI" id="CHEBI:83833"/>
        <dbReference type="ChEBI" id="CHEBI:83834"/>
        <dbReference type="EC" id="5.2.1.8"/>
    </reaction>
</comment>
<dbReference type="InterPro" id="IPR001179">
    <property type="entry name" value="PPIase_FKBP_dom"/>
</dbReference>
<dbReference type="Proteomes" id="UP001598114">
    <property type="component" value="Unassembled WGS sequence"/>
</dbReference>
<feature type="domain" description="PPIase FKBP-type" evidence="7">
    <location>
        <begin position="69"/>
        <end position="155"/>
    </location>
</feature>
<dbReference type="GO" id="GO:0003755">
    <property type="term" value="F:peptidyl-prolyl cis-trans isomerase activity"/>
    <property type="evidence" value="ECO:0007669"/>
    <property type="project" value="UniProtKB-EC"/>
</dbReference>
<dbReference type="PANTHER" id="PTHR46046">
    <property type="entry name" value="PEPTIDYLPROLYL ISOMERASE"/>
    <property type="match status" value="1"/>
</dbReference>
<evidence type="ECO:0000313" key="8">
    <source>
        <dbReference type="EMBL" id="MFD3276450.1"/>
    </source>
</evidence>
<evidence type="ECO:0000256" key="1">
    <source>
        <dbReference type="ARBA" id="ARBA00000971"/>
    </source>
</evidence>
<keyword evidence="6" id="KW-0732">Signal</keyword>
<evidence type="ECO:0000256" key="2">
    <source>
        <dbReference type="ARBA" id="ARBA00022737"/>
    </source>
</evidence>
<dbReference type="PROSITE" id="PS51257">
    <property type="entry name" value="PROKAR_LIPOPROTEIN"/>
    <property type="match status" value="1"/>
</dbReference>
<keyword evidence="3 4" id="KW-0697">Rotamase</keyword>
<evidence type="ECO:0000256" key="5">
    <source>
        <dbReference type="RuleBase" id="RU003915"/>
    </source>
</evidence>
<reference evidence="8 9" key="1">
    <citation type="submission" date="2024-03" db="EMBL/GenBank/DDBJ databases">
        <title>Aquirufa genome sequencing.</title>
        <authorList>
            <person name="Pitt A."/>
            <person name="Hahn M.W."/>
        </authorList>
    </citation>
    <scope>NUCLEOTIDE SEQUENCE [LARGE SCALE GENOMIC DNA]</scope>
    <source>
        <strain evidence="8 9">PLAD-142S6K</strain>
    </source>
</reference>
<feature type="chain" id="PRO_5045144314" description="Peptidyl-prolyl cis-trans isomerase" evidence="6">
    <location>
        <begin position="22"/>
        <end position="297"/>
    </location>
</feature>
<feature type="domain" description="PPIase FKBP-type" evidence="7">
    <location>
        <begin position="197"/>
        <end position="297"/>
    </location>
</feature>
<protein>
    <recommendedName>
        <fullName evidence="5">Peptidyl-prolyl cis-trans isomerase</fullName>
        <ecNumber evidence="5">5.2.1.8</ecNumber>
    </recommendedName>
</protein>
<dbReference type="SUPFAM" id="SSF54534">
    <property type="entry name" value="FKBP-like"/>
    <property type="match status" value="2"/>
</dbReference>
<organism evidence="8 9">
    <name type="scientific">Aquirufa echingensis</name>
    <dbReference type="NCBI Taxonomy" id="3096516"/>
    <lineage>
        <taxon>Bacteria</taxon>
        <taxon>Pseudomonadati</taxon>
        <taxon>Bacteroidota</taxon>
        <taxon>Cytophagia</taxon>
        <taxon>Cytophagales</taxon>
        <taxon>Flectobacillaceae</taxon>
        <taxon>Aquirufa</taxon>
    </lineage>
</organism>
<dbReference type="Pfam" id="PF00254">
    <property type="entry name" value="FKBP_C"/>
    <property type="match status" value="2"/>
</dbReference>
<sequence length="297" mass="32169">MKSIYLFLFISLGLLSGCAFNEINQQTEQADAEIQKYIKVRNLTMQKTADGMYFLKDTKGSTGKTASTSDLIKFHYKMTLLDGSLIDSTNRVLNQFKAEVWGTKATIFTLPLSNLKEGESGVFILPASLAFGGSSFGNVPSYSTIRVDITVIAIRTEAEQIADMKVTYGMENAELTTSGMFFKKLVEKPSAAQVLVGQNVVVSYVGKFGYGVLQQDSAGKWFYSPTFGSGTIGSASSAYYAGSGNLIAGFEEAVMKLRIGEKASIILPYKLAYGTAGNTAIPGYSPLYFEIEIISAQ</sequence>
<feature type="signal peptide" evidence="6">
    <location>
        <begin position="1"/>
        <end position="21"/>
    </location>
</feature>
<dbReference type="RefSeq" id="WP_377976891.1">
    <property type="nucleotide sequence ID" value="NZ_JBBKYA010000004.1"/>
</dbReference>
<evidence type="ECO:0000256" key="4">
    <source>
        <dbReference type="PROSITE-ProRule" id="PRU00277"/>
    </source>
</evidence>
<proteinExistence type="inferred from homology"/>
<evidence type="ECO:0000313" key="9">
    <source>
        <dbReference type="Proteomes" id="UP001598114"/>
    </source>
</evidence>
<comment type="caution">
    <text evidence="8">The sequence shown here is derived from an EMBL/GenBank/DDBJ whole genome shotgun (WGS) entry which is preliminary data.</text>
</comment>
<dbReference type="Gene3D" id="3.10.50.40">
    <property type="match status" value="2"/>
</dbReference>
<dbReference type="InterPro" id="IPR046357">
    <property type="entry name" value="PPIase_dom_sf"/>
</dbReference>
<keyword evidence="9" id="KW-1185">Reference proteome</keyword>
<accession>A0ABW6CZT2</accession>
<evidence type="ECO:0000259" key="7">
    <source>
        <dbReference type="PROSITE" id="PS50059"/>
    </source>
</evidence>
<dbReference type="EMBL" id="JBBKYA010000004">
    <property type="protein sequence ID" value="MFD3276450.1"/>
    <property type="molecule type" value="Genomic_DNA"/>
</dbReference>